<name>A0A7S1W0E5_ALECA</name>
<sequence>MAQGFWAQVRKHSHFTMRPSTLSDVRWATSPTRPVASGAGRRATAVALTLALLELAAPRTAFTRGTWQMRACAYSDRHSRTCRCAARSGGTSSDDKERPREGEMTLEEEFRTGKTLEAEFSQVLEARRRGKDIGREPGTDAKSDLEINARKAWRQASDVASGVDFSDGPTLFWALLLGLIALAWLLPLLHF</sequence>
<protein>
    <submittedName>
        <fullName evidence="3">Uncharacterized protein</fullName>
    </submittedName>
</protein>
<evidence type="ECO:0000256" key="2">
    <source>
        <dbReference type="SAM" id="Phobius"/>
    </source>
</evidence>
<accession>A0A7S1W0E5</accession>
<gene>
    <name evidence="3" type="ORF">ACAT0790_LOCUS27480</name>
</gene>
<reference evidence="3" key="1">
    <citation type="submission" date="2021-01" db="EMBL/GenBank/DDBJ databases">
        <authorList>
            <person name="Corre E."/>
            <person name="Pelletier E."/>
            <person name="Niang G."/>
            <person name="Scheremetjew M."/>
            <person name="Finn R."/>
            <person name="Kale V."/>
            <person name="Holt S."/>
            <person name="Cochrane G."/>
            <person name="Meng A."/>
            <person name="Brown T."/>
            <person name="Cohen L."/>
        </authorList>
    </citation>
    <scope>NUCLEOTIDE SEQUENCE</scope>
    <source>
        <strain evidence="3">OF101</strain>
    </source>
</reference>
<evidence type="ECO:0000313" key="3">
    <source>
        <dbReference type="EMBL" id="CAD9142115.1"/>
    </source>
</evidence>
<keyword evidence="2" id="KW-0812">Transmembrane</keyword>
<dbReference type="EMBL" id="HBGE01045526">
    <property type="protein sequence ID" value="CAD9142115.1"/>
    <property type="molecule type" value="Transcribed_RNA"/>
</dbReference>
<proteinExistence type="predicted"/>
<evidence type="ECO:0000256" key="1">
    <source>
        <dbReference type="SAM" id="MobiDB-lite"/>
    </source>
</evidence>
<feature type="region of interest" description="Disordered" evidence="1">
    <location>
        <begin position="84"/>
        <end position="106"/>
    </location>
</feature>
<keyword evidence="2" id="KW-0472">Membrane</keyword>
<feature type="compositionally biased region" description="Basic and acidic residues" evidence="1">
    <location>
        <begin position="93"/>
        <end position="106"/>
    </location>
</feature>
<dbReference type="AlphaFoldDB" id="A0A7S1W0E5"/>
<keyword evidence="2" id="KW-1133">Transmembrane helix</keyword>
<organism evidence="3">
    <name type="scientific">Alexandrium catenella</name>
    <name type="common">Red tide dinoflagellate</name>
    <name type="synonym">Gonyaulax catenella</name>
    <dbReference type="NCBI Taxonomy" id="2925"/>
    <lineage>
        <taxon>Eukaryota</taxon>
        <taxon>Sar</taxon>
        <taxon>Alveolata</taxon>
        <taxon>Dinophyceae</taxon>
        <taxon>Gonyaulacales</taxon>
        <taxon>Pyrocystaceae</taxon>
        <taxon>Alexandrium</taxon>
    </lineage>
</organism>
<feature type="transmembrane region" description="Helical" evidence="2">
    <location>
        <begin position="171"/>
        <end position="189"/>
    </location>
</feature>